<protein>
    <recommendedName>
        <fullName evidence="3">Fibronectin type-III domain-containing protein</fullName>
    </recommendedName>
</protein>
<dbReference type="InterPro" id="IPR013783">
    <property type="entry name" value="Ig-like_fold"/>
</dbReference>
<keyword evidence="1" id="KW-0812">Transmembrane</keyword>
<dbReference type="KEGG" id="aqu:109584426"/>
<keyword evidence="1" id="KW-0472">Membrane</keyword>
<gene>
    <name evidence="4" type="primary">109584426</name>
</gene>
<keyword evidence="2" id="KW-0732">Signal</keyword>
<dbReference type="EnsemblMetazoa" id="XM_020000172.1">
    <property type="protein sequence ID" value="XP_019855731.1"/>
    <property type="gene ID" value="LOC109584426"/>
</dbReference>
<keyword evidence="5" id="KW-1185">Reference proteome</keyword>
<dbReference type="Proteomes" id="UP000007879">
    <property type="component" value="Unassembled WGS sequence"/>
</dbReference>
<keyword evidence="1" id="KW-1133">Transmembrane helix</keyword>
<feature type="transmembrane region" description="Helical" evidence="1">
    <location>
        <begin position="422"/>
        <end position="440"/>
    </location>
</feature>
<proteinExistence type="predicted"/>
<evidence type="ECO:0000313" key="4">
    <source>
        <dbReference type="EnsemblMetazoa" id="Aqu2.1.23727_001"/>
    </source>
</evidence>
<feature type="signal peptide" evidence="2">
    <location>
        <begin position="1"/>
        <end position="21"/>
    </location>
</feature>
<evidence type="ECO:0000256" key="2">
    <source>
        <dbReference type="SAM" id="SignalP"/>
    </source>
</evidence>
<dbReference type="Gene3D" id="2.60.40.10">
    <property type="entry name" value="Immunoglobulins"/>
    <property type="match status" value="1"/>
</dbReference>
<dbReference type="AlphaFoldDB" id="A0A1X7U726"/>
<dbReference type="InterPro" id="IPR036116">
    <property type="entry name" value="FN3_sf"/>
</dbReference>
<accession>A0A1X7U726</accession>
<evidence type="ECO:0000256" key="1">
    <source>
        <dbReference type="SAM" id="Phobius"/>
    </source>
</evidence>
<reference evidence="4" key="2">
    <citation type="submission" date="2017-05" db="UniProtKB">
        <authorList>
            <consortium name="EnsemblMetazoa"/>
        </authorList>
    </citation>
    <scope>IDENTIFICATION</scope>
</reference>
<dbReference type="CDD" id="cd00063">
    <property type="entry name" value="FN3"/>
    <property type="match status" value="1"/>
</dbReference>
<dbReference type="PROSITE" id="PS50853">
    <property type="entry name" value="FN3"/>
    <property type="match status" value="1"/>
</dbReference>
<dbReference type="InParanoid" id="A0A1X7U726"/>
<dbReference type="EnsemblMetazoa" id="Aqu2.1.23727_001">
    <property type="protein sequence ID" value="Aqu2.1.23727_001"/>
    <property type="gene ID" value="Aqu2.1.23727"/>
</dbReference>
<organism evidence="4">
    <name type="scientific">Amphimedon queenslandica</name>
    <name type="common">Sponge</name>
    <dbReference type="NCBI Taxonomy" id="400682"/>
    <lineage>
        <taxon>Eukaryota</taxon>
        <taxon>Metazoa</taxon>
        <taxon>Porifera</taxon>
        <taxon>Demospongiae</taxon>
        <taxon>Heteroscleromorpha</taxon>
        <taxon>Haplosclerida</taxon>
        <taxon>Niphatidae</taxon>
        <taxon>Amphimedon</taxon>
    </lineage>
</organism>
<dbReference type="SUPFAM" id="SSF49265">
    <property type="entry name" value="Fibronectin type III"/>
    <property type="match status" value="1"/>
</dbReference>
<feature type="domain" description="Fibronectin type-III" evidence="3">
    <location>
        <begin position="142"/>
        <end position="229"/>
    </location>
</feature>
<dbReference type="InterPro" id="IPR003961">
    <property type="entry name" value="FN3_dom"/>
</dbReference>
<sequence length="441" mass="48567">MRTSPQVVIFYFALLWLKVTSYEFDCNKLVDVCPGETVQVYCRDNEGSNTIMWRVRSSLANKPCRAYFGVQDSYGTVKGLEGKGERNCHELGGAKLLSKVPNSTNLTLNLALDLISVTCRSTAQNSPSKVVCPITFKGKPSPPENVSYVRQGDDQVLVLWSSTNKSNSYKMIVTSSQANESYNRTLYKNSALLTIKKDVDYTITVTALNCAGELESLPSEPIMILSPPDVNVTIKDDNLTITWNQSQDECFIMKIEDEQNLECSKKGSLSRKLTSHKLYEIELLSKANGSLVTGSLWKKQYCVAYSVSPPPLVYALVSNDILQVNVTVGSYCDPGELLQDCLCPVPSEIILQLNGENKTHHDPTETTINIDLSDISSESAIVFGTVWVKNNCGVSKGVHFFEHLPISPKTDDDTPTDGIGCIVPSLVLLPSLLILLALLFV</sequence>
<name>A0A1X7U726_AMPQE</name>
<evidence type="ECO:0000259" key="3">
    <source>
        <dbReference type="PROSITE" id="PS50853"/>
    </source>
</evidence>
<reference evidence="5" key="1">
    <citation type="journal article" date="2010" name="Nature">
        <title>The Amphimedon queenslandica genome and the evolution of animal complexity.</title>
        <authorList>
            <person name="Srivastava M."/>
            <person name="Simakov O."/>
            <person name="Chapman J."/>
            <person name="Fahey B."/>
            <person name="Gauthier M.E."/>
            <person name="Mitros T."/>
            <person name="Richards G.S."/>
            <person name="Conaco C."/>
            <person name="Dacre M."/>
            <person name="Hellsten U."/>
            <person name="Larroux C."/>
            <person name="Putnam N.H."/>
            <person name="Stanke M."/>
            <person name="Adamska M."/>
            <person name="Darling A."/>
            <person name="Degnan S.M."/>
            <person name="Oakley T.H."/>
            <person name="Plachetzki D.C."/>
            <person name="Zhai Y."/>
            <person name="Adamski M."/>
            <person name="Calcino A."/>
            <person name="Cummins S.F."/>
            <person name="Goodstein D.M."/>
            <person name="Harris C."/>
            <person name="Jackson D.J."/>
            <person name="Leys S.P."/>
            <person name="Shu S."/>
            <person name="Woodcroft B.J."/>
            <person name="Vervoort M."/>
            <person name="Kosik K.S."/>
            <person name="Manning G."/>
            <person name="Degnan B.M."/>
            <person name="Rokhsar D.S."/>
        </authorList>
    </citation>
    <scope>NUCLEOTIDE SEQUENCE [LARGE SCALE GENOMIC DNA]</scope>
</reference>
<evidence type="ECO:0000313" key="5">
    <source>
        <dbReference type="Proteomes" id="UP000007879"/>
    </source>
</evidence>
<feature type="chain" id="PRO_5012733657" description="Fibronectin type-III domain-containing protein" evidence="2">
    <location>
        <begin position="22"/>
        <end position="441"/>
    </location>
</feature>